<sequence length="155" mass="16955">MTSAPHRPMTPPASTATELSRHPLRLRLRPKAPTTGYVDGAWWPHGRDLSSELPALLAVLAVRLGPVQRVSYNLTEWDTPPRRLTVDGQPTRLAGFLSQPAHTMDVIASDRGRLTLLVVPPDTESSSAHDTMMDAADRDNIDTVDHLLAAPEETP</sequence>
<dbReference type="InterPro" id="IPR046036">
    <property type="entry name" value="DUF5994"/>
</dbReference>
<evidence type="ECO:0000313" key="3">
    <source>
        <dbReference type="Proteomes" id="UP000294257"/>
    </source>
</evidence>
<gene>
    <name evidence="2" type="ORF">EV193_111166</name>
</gene>
<proteinExistence type="predicted"/>
<name>A0A4Q7KF97_9PSEU</name>
<reference evidence="2 3" key="1">
    <citation type="submission" date="2019-02" db="EMBL/GenBank/DDBJ databases">
        <title>Genomic Encyclopedia of Type Strains, Phase IV (KMG-IV): sequencing the most valuable type-strain genomes for metagenomic binning, comparative biology and taxonomic classification.</title>
        <authorList>
            <person name="Goeker M."/>
        </authorList>
    </citation>
    <scope>NUCLEOTIDE SEQUENCE [LARGE SCALE GENOMIC DNA]</scope>
    <source>
        <strain evidence="2 3">DSM 101727</strain>
    </source>
</reference>
<organism evidence="2 3">
    <name type="scientific">Herbihabitans rhizosphaerae</name>
    <dbReference type="NCBI Taxonomy" id="1872711"/>
    <lineage>
        <taxon>Bacteria</taxon>
        <taxon>Bacillati</taxon>
        <taxon>Actinomycetota</taxon>
        <taxon>Actinomycetes</taxon>
        <taxon>Pseudonocardiales</taxon>
        <taxon>Pseudonocardiaceae</taxon>
        <taxon>Herbihabitans</taxon>
    </lineage>
</organism>
<comment type="caution">
    <text evidence="2">The sequence shown here is derived from an EMBL/GenBank/DDBJ whole genome shotgun (WGS) entry which is preliminary data.</text>
</comment>
<evidence type="ECO:0000256" key="1">
    <source>
        <dbReference type="SAM" id="MobiDB-lite"/>
    </source>
</evidence>
<feature type="region of interest" description="Disordered" evidence="1">
    <location>
        <begin position="1"/>
        <end position="22"/>
    </location>
</feature>
<protein>
    <submittedName>
        <fullName evidence="2">Uncharacterized protein</fullName>
    </submittedName>
</protein>
<dbReference type="Proteomes" id="UP000294257">
    <property type="component" value="Unassembled WGS sequence"/>
</dbReference>
<accession>A0A4Q7KF97</accession>
<keyword evidence="3" id="KW-1185">Reference proteome</keyword>
<dbReference type="EMBL" id="SGWQ01000011">
    <property type="protein sequence ID" value="RZS32781.1"/>
    <property type="molecule type" value="Genomic_DNA"/>
</dbReference>
<dbReference type="RefSeq" id="WP_242613701.1">
    <property type="nucleotide sequence ID" value="NZ_SGWQ01000011.1"/>
</dbReference>
<dbReference type="AlphaFoldDB" id="A0A4Q7KF97"/>
<evidence type="ECO:0000313" key="2">
    <source>
        <dbReference type="EMBL" id="RZS32781.1"/>
    </source>
</evidence>
<dbReference type="Pfam" id="PF19457">
    <property type="entry name" value="DUF5994"/>
    <property type="match status" value="1"/>
</dbReference>